<dbReference type="InterPro" id="IPR047135">
    <property type="entry name" value="YsiQ"/>
</dbReference>
<feature type="transmembrane region" description="Helical" evidence="7">
    <location>
        <begin position="55"/>
        <end position="76"/>
    </location>
</feature>
<dbReference type="GO" id="GO:0015297">
    <property type="term" value="F:antiporter activity"/>
    <property type="evidence" value="ECO:0007669"/>
    <property type="project" value="InterPro"/>
</dbReference>
<keyword evidence="6 7" id="KW-0472">Membrane</keyword>
<evidence type="ECO:0000256" key="6">
    <source>
        <dbReference type="ARBA" id="ARBA00023136"/>
    </source>
</evidence>
<evidence type="ECO:0000256" key="1">
    <source>
        <dbReference type="ARBA" id="ARBA00004651"/>
    </source>
</evidence>
<keyword evidence="5 7" id="KW-1133">Transmembrane helix</keyword>
<dbReference type="PANTHER" id="PTHR42925">
    <property type="entry name" value="MULTIDRUG AND TOXIN EFFLUX PROTEIN MATE FAMILY"/>
    <property type="match status" value="1"/>
</dbReference>
<evidence type="ECO:0000256" key="5">
    <source>
        <dbReference type="ARBA" id="ARBA00022989"/>
    </source>
</evidence>
<evidence type="ECO:0000256" key="4">
    <source>
        <dbReference type="ARBA" id="ARBA00022692"/>
    </source>
</evidence>
<evidence type="ECO:0000256" key="2">
    <source>
        <dbReference type="ARBA" id="ARBA00022448"/>
    </source>
</evidence>
<organism evidence="8 9">
    <name type="scientific">Candidatus Flavonifractor merdigallinarum</name>
    <dbReference type="NCBI Taxonomy" id="2838589"/>
    <lineage>
        <taxon>Bacteria</taxon>
        <taxon>Bacillati</taxon>
        <taxon>Bacillota</taxon>
        <taxon>Clostridia</taxon>
        <taxon>Eubacteriales</taxon>
        <taxon>Oscillospiraceae</taxon>
        <taxon>Flavonifractor</taxon>
    </lineage>
</organism>
<evidence type="ECO:0000313" key="9">
    <source>
        <dbReference type="Proteomes" id="UP000823868"/>
    </source>
</evidence>
<evidence type="ECO:0000256" key="7">
    <source>
        <dbReference type="SAM" id="Phobius"/>
    </source>
</evidence>
<dbReference type="Proteomes" id="UP000823868">
    <property type="component" value="Unassembled WGS sequence"/>
</dbReference>
<dbReference type="GO" id="GO:0005886">
    <property type="term" value="C:plasma membrane"/>
    <property type="evidence" value="ECO:0007669"/>
    <property type="project" value="UniProtKB-SubCell"/>
</dbReference>
<dbReference type="EMBL" id="DXDX01000031">
    <property type="protein sequence ID" value="HIY20566.1"/>
    <property type="molecule type" value="Genomic_DNA"/>
</dbReference>
<protein>
    <submittedName>
        <fullName evidence="8">MATE family efflux transporter</fullName>
    </submittedName>
</protein>
<comment type="caution">
    <text evidence="8">The sequence shown here is derived from an EMBL/GenBank/DDBJ whole genome shotgun (WGS) entry which is preliminary data.</text>
</comment>
<feature type="transmembrane region" description="Helical" evidence="7">
    <location>
        <begin position="315"/>
        <end position="339"/>
    </location>
</feature>
<reference evidence="8" key="2">
    <citation type="submission" date="2021-04" db="EMBL/GenBank/DDBJ databases">
        <authorList>
            <person name="Gilroy R."/>
        </authorList>
    </citation>
    <scope>NUCLEOTIDE SEQUENCE</scope>
    <source>
        <strain evidence="8">ChiBcec16_6824</strain>
    </source>
</reference>
<dbReference type="AlphaFoldDB" id="A0A9D2BWY7"/>
<dbReference type="InterPro" id="IPR002528">
    <property type="entry name" value="MATE_fam"/>
</dbReference>
<evidence type="ECO:0000313" key="8">
    <source>
        <dbReference type="EMBL" id="HIY20566.1"/>
    </source>
</evidence>
<reference evidence="8" key="1">
    <citation type="journal article" date="2021" name="PeerJ">
        <title>Extensive microbial diversity within the chicken gut microbiome revealed by metagenomics and culture.</title>
        <authorList>
            <person name="Gilroy R."/>
            <person name="Ravi A."/>
            <person name="Getino M."/>
            <person name="Pursley I."/>
            <person name="Horton D.L."/>
            <person name="Alikhan N.F."/>
            <person name="Baker D."/>
            <person name="Gharbi K."/>
            <person name="Hall N."/>
            <person name="Watson M."/>
            <person name="Adriaenssens E.M."/>
            <person name="Foster-Nyarko E."/>
            <person name="Jarju S."/>
            <person name="Secka A."/>
            <person name="Antonio M."/>
            <person name="Oren A."/>
            <person name="Chaudhuri R.R."/>
            <person name="La Ragione R."/>
            <person name="Hildebrand F."/>
            <person name="Pallen M.J."/>
        </authorList>
    </citation>
    <scope>NUCLEOTIDE SEQUENCE</scope>
    <source>
        <strain evidence="8">ChiBcec16_6824</strain>
    </source>
</reference>
<keyword evidence="4 7" id="KW-0812">Transmembrane</keyword>
<feature type="transmembrane region" description="Helical" evidence="7">
    <location>
        <begin position="165"/>
        <end position="185"/>
    </location>
</feature>
<evidence type="ECO:0000256" key="3">
    <source>
        <dbReference type="ARBA" id="ARBA00022475"/>
    </source>
</evidence>
<dbReference type="InterPro" id="IPR048279">
    <property type="entry name" value="MdtK-like"/>
</dbReference>
<comment type="subcellular location">
    <subcellularLocation>
        <location evidence="1">Cell membrane</location>
        <topology evidence="1">Multi-pass membrane protein</topology>
    </subcellularLocation>
</comment>
<feature type="transmembrane region" description="Helical" evidence="7">
    <location>
        <begin position="197"/>
        <end position="216"/>
    </location>
</feature>
<feature type="transmembrane region" description="Helical" evidence="7">
    <location>
        <begin position="96"/>
        <end position="121"/>
    </location>
</feature>
<dbReference type="CDD" id="cd13134">
    <property type="entry name" value="MATE_like_8"/>
    <property type="match status" value="1"/>
</dbReference>
<dbReference type="PIRSF" id="PIRSF006603">
    <property type="entry name" value="DinF"/>
    <property type="match status" value="1"/>
</dbReference>
<feature type="transmembrane region" description="Helical" evidence="7">
    <location>
        <begin position="12"/>
        <end position="35"/>
    </location>
</feature>
<feature type="transmembrane region" description="Helical" evidence="7">
    <location>
        <begin position="397"/>
        <end position="419"/>
    </location>
</feature>
<feature type="transmembrane region" description="Helical" evidence="7">
    <location>
        <begin position="359"/>
        <end position="376"/>
    </location>
</feature>
<dbReference type="GO" id="GO:0042910">
    <property type="term" value="F:xenobiotic transmembrane transporter activity"/>
    <property type="evidence" value="ECO:0007669"/>
    <property type="project" value="InterPro"/>
</dbReference>
<accession>A0A9D2BWY7</accession>
<feature type="transmembrane region" description="Helical" evidence="7">
    <location>
        <begin position="133"/>
        <end position="153"/>
    </location>
</feature>
<dbReference type="NCBIfam" id="TIGR00797">
    <property type="entry name" value="matE"/>
    <property type="match status" value="1"/>
</dbReference>
<gene>
    <name evidence="8" type="ORF">H9841_01520</name>
</gene>
<keyword evidence="3" id="KW-1003">Cell membrane</keyword>
<name>A0A9D2BWY7_9FIRM</name>
<keyword evidence="2" id="KW-0813">Transport</keyword>
<dbReference type="Pfam" id="PF01554">
    <property type="entry name" value="MatE"/>
    <property type="match status" value="2"/>
</dbReference>
<dbReference type="PANTHER" id="PTHR42925:SF2">
    <property type="entry name" value="NA+ DRIVEN MULTIDRUG EFFLUX PUMP"/>
    <property type="match status" value="1"/>
</dbReference>
<sequence>MFSYLNRGGVFYRNVCSLALPILFQNLITTSLGMIDTFMVGSLGEAPLAAVAQANIPVFIIQLVIFGLQSGSSVLISQYWGRGDTDAINRVMGIGFYLAGAISAIFAIIMSCFPSALMGLLTNNEELIPLAAGYARIVGVSYLFNSITGVYTGAHRSMENPKLGLYIYAASMLTNTFLNWVFIFGNLGAPRLEVEGAALATLISRIVEFIIMVVYARCNRRFRLRLSLCLRPDRALVEKFFRFATPVVINETLWGMGTSMYKVIMGHMEDSTHILAARAIAGNVEDISLVAVFAIAGTAAIVVGREIGAGRRATVYEVAAALNTMAFLCGGLIGAALVVSAHTWLPAIVYPLFHLTPTSASIATLILTFTGVLMPLRSFDSTNTVGVLRGGGDSRAAAIIDVSAMWLVAIPLAAIFALVLRWNIVWVYVAITIEQLVKFTLGFSRFRSRAWINDITRAGQ</sequence>
<proteinExistence type="predicted"/>